<dbReference type="AlphaFoldDB" id="A0A1I0VHW4"/>
<dbReference type="HAMAP" id="MF_00210">
    <property type="entry name" value="EPSP_synth"/>
    <property type="match status" value="1"/>
</dbReference>
<dbReference type="InterPro" id="IPR001986">
    <property type="entry name" value="Enolpyruvate_Tfrase_dom"/>
</dbReference>
<dbReference type="GO" id="GO:0005737">
    <property type="term" value="C:cytoplasm"/>
    <property type="evidence" value="ECO:0007669"/>
    <property type="project" value="UniProtKB-SubCell"/>
</dbReference>
<evidence type="ECO:0000256" key="7">
    <source>
        <dbReference type="ARBA" id="ARBA00023141"/>
    </source>
</evidence>
<evidence type="ECO:0000313" key="12">
    <source>
        <dbReference type="Proteomes" id="UP000198838"/>
    </source>
</evidence>
<dbReference type="FunFam" id="3.65.10.10:FF:000005">
    <property type="entry name" value="3-phosphoshikimate 1-carboxyvinyltransferase"/>
    <property type="match status" value="1"/>
</dbReference>
<dbReference type="EMBL" id="FOJY01000002">
    <property type="protein sequence ID" value="SFA75798.1"/>
    <property type="molecule type" value="Genomic_DNA"/>
</dbReference>
<dbReference type="GO" id="GO:0009423">
    <property type="term" value="P:chorismate biosynthetic process"/>
    <property type="evidence" value="ECO:0007669"/>
    <property type="project" value="UniProtKB-UniRule"/>
</dbReference>
<dbReference type="PANTHER" id="PTHR21090:SF5">
    <property type="entry name" value="PENTAFUNCTIONAL AROM POLYPEPTIDE"/>
    <property type="match status" value="1"/>
</dbReference>
<dbReference type="PIRSF" id="PIRSF000505">
    <property type="entry name" value="EPSPS"/>
    <property type="match status" value="1"/>
</dbReference>
<gene>
    <name evidence="9" type="primary">aroA</name>
    <name evidence="11" type="ORF">SAMN05216249_10215</name>
</gene>
<comment type="caution">
    <text evidence="9">Lacks conserved residue(s) required for the propagation of feature annotation.</text>
</comment>
<feature type="active site" description="Proton acceptor" evidence="9">
    <location>
        <position position="315"/>
    </location>
</feature>
<feature type="binding site" evidence="9">
    <location>
        <position position="94"/>
    </location>
    <ligand>
        <name>phosphoenolpyruvate</name>
        <dbReference type="ChEBI" id="CHEBI:58702"/>
    </ligand>
</feature>
<feature type="binding site" evidence="9">
    <location>
        <position position="315"/>
    </location>
    <ligand>
        <name>3-phosphoshikimate</name>
        <dbReference type="ChEBI" id="CHEBI:145989"/>
    </ligand>
</feature>
<dbReference type="SUPFAM" id="SSF55205">
    <property type="entry name" value="EPT/RTPC-like"/>
    <property type="match status" value="1"/>
</dbReference>
<dbReference type="InterPro" id="IPR013792">
    <property type="entry name" value="RNA3'P_cycl/enolpyr_Trfase_a/b"/>
</dbReference>
<evidence type="ECO:0000256" key="2">
    <source>
        <dbReference type="ARBA" id="ARBA00004811"/>
    </source>
</evidence>
<feature type="binding site" evidence="9">
    <location>
        <position position="167"/>
    </location>
    <ligand>
        <name>3-phosphoshikimate</name>
        <dbReference type="ChEBI" id="CHEBI:145989"/>
    </ligand>
</feature>
<evidence type="ECO:0000256" key="6">
    <source>
        <dbReference type="ARBA" id="ARBA00022679"/>
    </source>
</evidence>
<dbReference type="PROSITE" id="PS00885">
    <property type="entry name" value="EPSP_SYNTHASE_2"/>
    <property type="match status" value="1"/>
</dbReference>
<dbReference type="OrthoDB" id="9809920at2"/>
<accession>A0A1I0VHW4</accession>
<keyword evidence="7 9" id="KW-0057">Aromatic amino acid biosynthesis</keyword>
<protein>
    <recommendedName>
        <fullName evidence="9">3-phosphoshikimate 1-carboxyvinyltransferase</fullName>
        <ecNumber evidence="9">2.5.1.19</ecNumber>
    </recommendedName>
    <alternativeName>
        <fullName evidence="9">5-enolpyruvylshikimate-3-phosphate synthase</fullName>
        <shortName evidence="9">EPSP synthase</shortName>
        <shortName evidence="9">EPSPS</shortName>
    </alternativeName>
</protein>
<dbReference type="Proteomes" id="UP000198838">
    <property type="component" value="Unassembled WGS sequence"/>
</dbReference>
<name>A0A1I0VHW4_9FIRM</name>
<dbReference type="GO" id="GO:0003866">
    <property type="term" value="F:3-phosphoshikimate 1-carboxyvinyltransferase activity"/>
    <property type="evidence" value="ECO:0007669"/>
    <property type="project" value="UniProtKB-UniRule"/>
</dbReference>
<keyword evidence="5 9" id="KW-0028">Amino-acid biosynthesis</keyword>
<dbReference type="InterPro" id="IPR023193">
    <property type="entry name" value="EPSP_synthase_CS"/>
</dbReference>
<feature type="binding site" evidence="9">
    <location>
        <position position="169"/>
    </location>
    <ligand>
        <name>3-phosphoshikimate</name>
        <dbReference type="ChEBI" id="CHEBI:145989"/>
    </ligand>
</feature>
<dbReference type="GO" id="GO:0008652">
    <property type="term" value="P:amino acid biosynthetic process"/>
    <property type="evidence" value="ECO:0007669"/>
    <property type="project" value="UniProtKB-KW"/>
</dbReference>
<comment type="catalytic activity">
    <reaction evidence="8">
        <text>3-phosphoshikimate + phosphoenolpyruvate = 5-O-(1-carboxyvinyl)-3-phosphoshikimate + phosphate</text>
        <dbReference type="Rhea" id="RHEA:21256"/>
        <dbReference type="ChEBI" id="CHEBI:43474"/>
        <dbReference type="ChEBI" id="CHEBI:57701"/>
        <dbReference type="ChEBI" id="CHEBI:58702"/>
        <dbReference type="ChEBI" id="CHEBI:145989"/>
        <dbReference type="EC" id="2.5.1.19"/>
    </reaction>
    <physiologicalReaction direction="left-to-right" evidence="8">
        <dbReference type="Rhea" id="RHEA:21257"/>
    </physiologicalReaction>
</comment>
<dbReference type="UniPathway" id="UPA00053">
    <property type="reaction ID" value="UER00089"/>
</dbReference>
<evidence type="ECO:0000256" key="3">
    <source>
        <dbReference type="ARBA" id="ARBA00009948"/>
    </source>
</evidence>
<dbReference type="GO" id="GO:0009073">
    <property type="term" value="P:aromatic amino acid family biosynthetic process"/>
    <property type="evidence" value="ECO:0007669"/>
    <property type="project" value="UniProtKB-KW"/>
</dbReference>
<dbReference type="EC" id="2.5.1.19" evidence="9"/>
<evidence type="ECO:0000259" key="10">
    <source>
        <dbReference type="Pfam" id="PF00275"/>
    </source>
</evidence>
<feature type="binding site" evidence="9">
    <location>
        <position position="23"/>
    </location>
    <ligand>
        <name>3-phosphoshikimate</name>
        <dbReference type="ChEBI" id="CHEBI:145989"/>
    </ligand>
</feature>
<comment type="function">
    <text evidence="1 9">Catalyzes the transfer of the enolpyruvyl moiety of phosphoenolpyruvate (PEP) to the 5-hydroxyl of shikimate-3-phosphate (S3P) to produce enolpyruvyl shikimate-3-phosphate and inorganic phosphate.</text>
</comment>
<feature type="binding site" evidence="9">
    <location>
        <position position="342"/>
    </location>
    <ligand>
        <name>3-phosphoshikimate</name>
        <dbReference type="ChEBI" id="CHEBI:145989"/>
    </ligand>
</feature>
<evidence type="ECO:0000256" key="5">
    <source>
        <dbReference type="ARBA" id="ARBA00022605"/>
    </source>
</evidence>
<dbReference type="InterPro" id="IPR036968">
    <property type="entry name" value="Enolpyruvate_Tfrase_sf"/>
</dbReference>
<comment type="pathway">
    <text evidence="2 9">Metabolic intermediate biosynthesis; chorismate biosynthesis; chorismate from D-erythrose 4-phosphate and phosphoenolpyruvate: step 6/7.</text>
</comment>
<comment type="similarity">
    <text evidence="3 9">Belongs to the EPSP synthase family.</text>
</comment>
<dbReference type="PANTHER" id="PTHR21090">
    <property type="entry name" value="AROM/DEHYDROQUINATE SYNTHASE"/>
    <property type="match status" value="1"/>
</dbReference>
<dbReference type="CDD" id="cd01556">
    <property type="entry name" value="EPSP_synthase"/>
    <property type="match status" value="1"/>
</dbReference>
<evidence type="ECO:0000256" key="1">
    <source>
        <dbReference type="ARBA" id="ARBA00002174"/>
    </source>
</evidence>
<evidence type="ECO:0000256" key="8">
    <source>
        <dbReference type="ARBA" id="ARBA00044633"/>
    </source>
</evidence>
<feature type="binding site" evidence="9">
    <location>
        <position position="27"/>
    </location>
    <ligand>
        <name>3-phosphoshikimate</name>
        <dbReference type="ChEBI" id="CHEBI:145989"/>
    </ligand>
</feature>
<feature type="binding site" evidence="9">
    <location>
        <position position="122"/>
    </location>
    <ligand>
        <name>phosphoenolpyruvate</name>
        <dbReference type="ChEBI" id="CHEBI:58702"/>
    </ligand>
</feature>
<dbReference type="FunFam" id="3.65.10.10:FF:000006">
    <property type="entry name" value="3-phosphoshikimate 1-carboxyvinyltransferase"/>
    <property type="match status" value="1"/>
</dbReference>
<keyword evidence="12" id="KW-1185">Reference proteome</keyword>
<organism evidence="11 12">
    <name type="scientific">Acetitomaculum ruminis DSM 5522</name>
    <dbReference type="NCBI Taxonomy" id="1120918"/>
    <lineage>
        <taxon>Bacteria</taxon>
        <taxon>Bacillati</taxon>
        <taxon>Bacillota</taxon>
        <taxon>Clostridia</taxon>
        <taxon>Lachnospirales</taxon>
        <taxon>Lachnospiraceae</taxon>
        <taxon>Acetitomaculum</taxon>
    </lineage>
</organism>
<feature type="binding site" evidence="9">
    <location>
        <position position="22"/>
    </location>
    <ligand>
        <name>3-phosphoshikimate</name>
        <dbReference type="ChEBI" id="CHEBI:145989"/>
    </ligand>
</feature>
<dbReference type="PROSITE" id="PS00104">
    <property type="entry name" value="EPSP_SYNTHASE_1"/>
    <property type="match status" value="1"/>
</dbReference>
<feature type="binding site" evidence="9">
    <location>
        <position position="388"/>
    </location>
    <ligand>
        <name>phosphoenolpyruvate</name>
        <dbReference type="ChEBI" id="CHEBI:58702"/>
    </ligand>
</feature>
<evidence type="ECO:0000256" key="9">
    <source>
        <dbReference type="HAMAP-Rule" id="MF_00210"/>
    </source>
</evidence>
<keyword evidence="4 9" id="KW-0963">Cytoplasm</keyword>
<feature type="binding site" evidence="9">
    <location>
        <position position="346"/>
    </location>
    <ligand>
        <name>phosphoenolpyruvate</name>
        <dbReference type="ChEBI" id="CHEBI:58702"/>
    </ligand>
</feature>
<feature type="binding site" evidence="9">
    <location>
        <position position="169"/>
    </location>
    <ligand>
        <name>phosphoenolpyruvate</name>
        <dbReference type="ChEBI" id="CHEBI:58702"/>
    </ligand>
</feature>
<sequence length="428" mass="46274">MKKIELEAVKSLKGEINIPGDKSISHRAIMLGSLAQGESHISNFLTGEDCLSTIDCFRKMGVDIHLSDKNVSIKGNGLHSLKKPSSLLYTGNSGTTTRIISGILSGQDFETQLNGDASIMKRPMSRIIKPLKMMNARIESQLNNDCTPLTIRPSNLKSIDYVSKIASAQVKSCILLAGMYAEGKTSVTEPYLSRNHTEIMVNFFGGKIETEGTKSIITPEPILEARDIIIPGDISSAAYFIAAALITPGSEVLIKNVGINPTRDGILTVCKKMGGNIELLNVNTKNGEKTADILVKYSDLRGVTIEGDIIPLLIDELTIIAVIAMFAKGTTIIKDAAELRVKESDRIKTITTNLSKMGANITETDDGMIIEGGSKLYGAETESFNDHRIAMSIAIASLNAKGKTIINNSDCVDISYPGFFEDLKKLSL</sequence>
<feature type="domain" description="Enolpyruvate transferase" evidence="10">
    <location>
        <begin position="7"/>
        <end position="423"/>
    </location>
</feature>
<evidence type="ECO:0000313" key="11">
    <source>
        <dbReference type="EMBL" id="SFA75798.1"/>
    </source>
</evidence>
<keyword evidence="6 9" id="KW-0808">Transferase</keyword>
<dbReference type="Gene3D" id="3.65.10.10">
    <property type="entry name" value="Enolpyruvate transferase domain"/>
    <property type="match status" value="2"/>
</dbReference>
<comment type="subunit">
    <text evidence="9">Monomer.</text>
</comment>
<dbReference type="STRING" id="1120918.SAMN05216249_10215"/>
<dbReference type="NCBIfam" id="TIGR01356">
    <property type="entry name" value="aroA"/>
    <property type="match status" value="1"/>
</dbReference>
<dbReference type="InterPro" id="IPR006264">
    <property type="entry name" value="EPSP_synthase"/>
</dbReference>
<evidence type="ECO:0000256" key="4">
    <source>
        <dbReference type="ARBA" id="ARBA00022490"/>
    </source>
</evidence>
<feature type="binding site" evidence="9">
    <location>
        <position position="22"/>
    </location>
    <ligand>
        <name>phosphoenolpyruvate</name>
        <dbReference type="ChEBI" id="CHEBI:58702"/>
    </ligand>
</feature>
<proteinExistence type="inferred from homology"/>
<reference evidence="11 12" key="1">
    <citation type="submission" date="2016-10" db="EMBL/GenBank/DDBJ databases">
        <authorList>
            <person name="de Groot N.N."/>
        </authorList>
    </citation>
    <scope>NUCLEOTIDE SEQUENCE [LARGE SCALE GENOMIC DNA]</scope>
    <source>
        <strain evidence="11 12">DSM 5522</strain>
    </source>
</reference>
<dbReference type="Pfam" id="PF00275">
    <property type="entry name" value="EPSP_synthase"/>
    <property type="match status" value="1"/>
</dbReference>
<comment type="subcellular location">
    <subcellularLocation>
        <location evidence="9">Cytoplasm</location>
    </subcellularLocation>
</comment>